<dbReference type="Pfam" id="PF07872">
    <property type="entry name" value="DUF1659"/>
    <property type="match status" value="1"/>
</dbReference>
<dbReference type="KEGG" id="lcu:PL11_001905"/>
<dbReference type="RefSeq" id="WP_052127669.1">
    <property type="nucleotide sequence ID" value="NZ_CP018906.1"/>
</dbReference>
<feature type="domain" description="DUF1659" evidence="1">
    <location>
        <begin position="4"/>
        <end position="64"/>
    </location>
</feature>
<sequence length="69" mass="7501">MSNRAWMKSNVTYTFVGEGHEKGVKHSFAHIAQNVSADQIVDFAGVLKELTGDRVIDATIATTDHVGVE</sequence>
<keyword evidence="3" id="KW-1185">Reference proteome</keyword>
<dbReference type="EMBL" id="CP018906">
    <property type="protein sequence ID" value="AQW20755.1"/>
    <property type="molecule type" value="Genomic_DNA"/>
</dbReference>
<dbReference type="AlphaFoldDB" id="A0A1S6QGM8"/>
<name>A0A1S6QGM8_9LACO</name>
<dbReference type="InterPro" id="IPR012454">
    <property type="entry name" value="DUF1659"/>
</dbReference>
<accession>A0A1S6QGM8</accession>
<reference evidence="2 3" key="1">
    <citation type="journal article" date="2015" name="Genome Announc.">
        <title>Genome Sequence of Lactobacillus curieae CCTCC M 2011381T, a Novel Producer of Gamma-aminobutyric Acid.</title>
        <authorList>
            <person name="Wang Y."/>
            <person name="Wang Y."/>
            <person name="Lang C."/>
            <person name="Wei D."/>
            <person name="Xu P."/>
            <person name="Xie J."/>
        </authorList>
    </citation>
    <scope>NUCLEOTIDE SEQUENCE [LARGE SCALE GENOMIC DNA]</scope>
    <source>
        <strain evidence="2 3">CCTCC M 2011381</strain>
    </source>
</reference>
<dbReference type="OrthoDB" id="2322664at2"/>
<protein>
    <recommendedName>
        <fullName evidence="1">DUF1659 domain-containing protein</fullName>
    </recommendedName>
</protein>
<dbReference type="Proteomes" id="UP000030361">
    <property type="component" value="Chromosome"/>
</dbReference>
<gene>
    <name evidence="2" type="ORF">PL11_001905</name>
</gene>
<evidence type="ECO:0000259" key="1">
    <source>
        <dbReference type="Pfam" id="PF07872"/>
    </source>
</evidence>
<proteinExistence type="predicted"/>
<evidence type="ECO:0000313" key="3">
    <source>
        <dbReference type="Proteomes" id="UP000030361"/>
    </source>
</evidence>
<organism evidence="2 3">
    <name type="scientific">Lentilactobacillus curieae</name>
    <dbReference type="NCBI Taxonomy" id="1138822"/>
    <lineage>
        <taxon>Bacteria</taxon>
        <taxon>Bacillati</taxon>
        <taxon>Bacillota</taxon>
        <taxon>Bacilli</taxon>
        <taxon>Lactobacillales</taxon>
        <taxon>Lactobacillaceae</taxon>
        <taxon>Lentilactobacillus</taxon>
    </lineage>
</organism>
<evidence type="ECO:0000313" key="2">
    <source>
        <dbReference type="EMBL" id="AQW20755.1"/>
    </source>
</evidence>